<dbReference type="InterPro" id="IPR007759">
    <property type="entry name" value="Asxl_HARE-HTH"/>
</dbReference>
<dbReference type="Gene3D" id="1.10.10.1250">
    <property type="entry name" value="RNA polymerase, subunit delta, N-terminal domain"/>
    <property type="match status" value="1"/>
</dbReference>
<feature type="domain" description="HTH HARE-type" evidence="2">
    <location>
        <begin position="220"/>
        <end position="284"/>
    </location>
</feature>
<dbReference type="InterPro" id="IPR038087">
    <property type="entry name" value="RNAP_delta_N_dom_sf"/>
</dbReference>
<dbReference type="InterPro" id="IPR000943">
    <property type="entry name" value="RNA_pol_sigma70"/>
</dbReference>
<keyword evidence="1" id="KW-0804">Transcription</keyword>
<dbReference type="Pfam" id="PF04545">
    <property type="entry name" value="Sigma70_r4"/>
    <property type="match status" value="1"/>
</dbReference>
<gene>
    <name evidence="3" type="ORF">Athens101428_262</name>
</gene>
<name>A0A554LNR4_9BACT</name>
<dbReference type="InterPro" id="IPR013324">
    <property type="entry name" value="RNA_pol_sigma_r3/r4-like"/>
</dbReference>
<evidence type="ECO:0000256" key="1">
    <source>
        <dbReference type="ARBA" id="ARBA00023163"/>
    </source>
</evidence>
<dbReference type="EMBL" id="VMGN01000011">
    <property type="protein sequence ID" value="TSC94513.1"/>
    <property type="molecule type" value="Genomic_DNA"/>
</dbReference>
<dbReference type="InterPro" id="IPR007630">
    <property type="entry name" value="RNA_pol_sigma70_r4"/>
</dbReference>
<dbReference type="Pfam" id="PF05066">
    <property type="entry name" value="HARE-HTH"/>
    <property type="match status" value="1"/>
</dbReference>
<organism evidence="3 4">
    <name type="scientific">Candidatus Berkelbacteria bacterium Athens1014_28</name>
    <dbReference type="NCBI Taxonomy" id="2017145"/>
    <lineage>
        <taxon>Bacteria</taxon>
        <taxon>Candidatus Berkelbacteria</taxon>
    </lineage>
</organism>
<evidence type="ECO:0000313" key="3">
    <source>
        <dbReference type="EMBL" id="TSC94513.1"/>
    </source>
</evidence>
<dbReference type="GO" id="GO:0003700">
    <property type="term" value="F:DNA-binding transcription factor activity"/>
    <property type="evidence" value="ECO:0007669"/>
    <property type="project" value="InterPro"/>
</dbReference>
<reference evidence="3 4" key="1">
    <citation type="submission" date="2017-07" db="EMBL/GenBank/DDBJ databases">
        <title>Mechanisms for carbon and nitrogen cycling indicate functional differentiation within the Candidate Phyla Radiation.</title>
        <authorList>
            <person name="Danczak R.E."/>
            <person name="Johnston M.D."/>
            <person name="Kenah C."/>
            <person name="Slattery M."/>
            <person name="Wrighton K.C."/>
            <person name="Wilkins M.J."/>
        </authorList>
    </citation>
    <scope>NUCLEOTIDE SEQUENCE [LARGE SCALE GENOMIC DNA]</scope>
    <source>
        <strain evidence="3">Athens1014_28</strain>
    </source>
</reference>
<evidence type="ECO:0000259" key="2">
    <source>
        <dbReference type="PROSITE" id="PS51913"/>
    </source>
</evidence>
<proteinExistence type="predicted"/>
<dbReference type="GO" id="GO:0006352">
    <property type="term" value="P:DNA-templated transcription initiation"/>
    <property type="evidence" value="ECO:0007669"/>
    <property type="project" value="InterPro"/>
</dbReference>
<dbReference type="PRINTS" id="PR00046">
    <property type="entry name" value="SIGMA70FCT"/>
</dbReference>
<comment type="caution">
    <text evidence="3">The sequence shown here is derived from an EMBL/GenBank/DDBJ whole genome shotgun (WGS) entry which is preliminary data.</text>
</comment>
<dbReference type="AlphaFoldDB" id="A0A554LNR4"/>
<sequence length="348" mass="39798">MEKDSTKIQKSQKFAEILSEAILGLKENEKRTISGRFGLSGKKETLASIGRELRLSRERIRQIENCGLKHLRVNLEKNNPELLNKILEDMKKSGGVVTDESFSPQLILNFSGHKFGKNYLKVVFSLLKEVKEIKKSNNLIAGWRLSNISENQINRACQVIIKYFNDTKLPEDMTSMLKNVNELKKYENEFVKNCIAITPKIAVAKNQLIGITSWPSVNPRKVRDKIYYVLKTHGKPLHFSEIASRISEMKFDNKKVVRATVHNELIADIRFVLIGRGIYALREWGYSDGTVYQVIRNILSNAKKPVSLGEIVALVNDVRKVKKNTIMINLQAKKEFKKVASGYVYEKL</sequence>
<accession>A0A554LNR4</accession>
<dbReference type="PROSITE" id="PS51913">
    <property type="entry name" value="HTH_HARE"/>
    <property type="match status" value="1"/>
</dbReference>
<dbReference type="Gene3D" id="1.10.10.10">
    <property type="entry name" value="Winged helix-like DNA-binding domain superfamily/Winged helix DNA-binding domain"/>
    <property type="match status" value="1"/>
</dbReference>
<protein>
    <recommendedName>
        <fullName evidence="2">HTH HARE-type domain-containing protein</fullName>
    </recommendedName>
</protein>
<dbReference type="InterPro" id="IPR036388">
    <property type="entry name" value="WH-like_DNA-bd_sf"/>
</dbReference>
<dbReference type="SUPFAM" id="SSF88659">
    <property type="entry name" value="Sigma3 and sigma4 domains of RNA polymerase sigma factors"/>
    <property type="match status" value="1"/>
</dbReference>
<evidence type="ECO:0000313" key="4">
    <source>
        <dbReference type="Proteomes" id="UP000316495"/>
    </source>
</evidence>
<dbReference type="Proteomes" id="UP000316495">
    <property type="component" value="Unassembled WGS sequence"/>
</dbReference>